<name>S7ZSK3_PENO1</name>
<feature type="compositionally biased region" description="Polar residues" evidence="1">
    <location>
        <begin position="289"/>
        <end position="301"/>
    </location>
</feature>
<evidence type="ECO:0000256" key="1">
    <source>
        <dbReference type="SAM" id="MobiDB-lite"/>
    </source>
</evidence>
<proteinExistence type="predicted"/>
<reference evidence="2 3" key="1">
    <citation type="journal article" date="2013" name="PLoS ONE">
        <title>Genomic and secretomic analyses reveal unique features of the lignocellulolytic enzyme system of Penicillium decumbens.</title>
        <authorList>
            <person name="Liu G."/>
            <person name="Zhang L."/>
            <person name="Wei X."/>
            <person name="Zou G."/>
            <person name="Qin Y."/>
            <person name="Ma L."/>
            <person name="Li J."/>
            <person name="Zheng H."/>
            <person name="Wang S."/>
            <person name="Wang C."/>
            <person name="Xun L."/>
            <person name="Zhao G.-P."/>
            <person name="Zhou Z."/>
            <person name="Qu Y."/>
        </authorList>
    </citation>
    <scope>NUCLEOTIDE SEQUENCE [LARGE SCALE GENOMIC DNA]</scope>
    <source>
        <strain evidence="3">114-2 / CGMCC 5302</strain>
    </source>
</reference>
<dbReference type="OrthoDB" id="3595619at2759"/>
<dbReference type="Proteomes" id="UP000019376">
    <property type="component" value="Unassembled WGS sequence"/>
</dbReference>
<dbReference type="eggNOG" id="ENOG502T24R">
    <property type="taxonomic scope" value="Eukaryota"/>
</dbReference>
<dbReference type="HOGENOM" id="CLU_034110_0_0_1"/>
<dbReference type="AlphaFoldDB" id="S7ZSK3"/>
<accession>S7ZSK3</accession>
<organism evidence="2 3">
    <name type="scientific">Penicillium oxalicum (strain 114-2 / CGMCC 5302)</name>
    <name type="common">Penicillium decumbens</name>
    <dbReference type="NCBI Taxonomy" id="933388"/>
    <lineage>
        <taxon>Eukaryota</taxon>
        <taxon>Fungi</taxon>
        <taxon>Dikarya</taxon>
        <taxon>Ascomycota</taxon>
        <taxon>Pezizomycotina</taxon>
        <taxon>Eurotiomycetes</taxon>
        <taxon>Eurotiomycetidae</taxon>
        <taxon>Eurotiales</taxon>
        <taxon>Aspergillaceae</taxon>
        <taxon>Penicillium</taxon>
    </lineage>
</organism>
<feature type="compositionally biased region" description="Low complexity" evidence="1">
    <location>
        <begin position="302"/>
        <end position="330"/>
    </location>
</feature>
<feature type="region of interest" description="Disordered" evidence="1">
    <location>
        <begin position="282"/>
        <end position="345"/>
    </location>
</feature>
<dbReference type="PhylomeDB" id="S7ZSK3"/>
<evidence type="ECO:0000313" key="2">
    <source>
        <dbReference type="EMBL" id="EPS33690.1"/>
    </source>
</evidence>
<protein>
    <submittedName>
        <fullName evidence="2">Uncharacterized protein</fullName>
    </submittedName>
</protein>
<dbReference type="STRING" id="933388.S7ZSK3"/>
<evidence type="ECO:0000313" key="3">
    <source>
        <dbReference type="Proteomes" id="UP000019376"/>
    </source>
</evidence>
<gene>
    <name evidence="2" type="ORF">PDE_08652</name>
</gene>
<keyword evidence="3" id="KW-1185">Reference proteome</keyword>
<sequence>MTLSSERASSPIAGWFRSCWGCLSGLEPRDQQNEQTHSRGFEREMQVCHSQPHLVPPMKLVVYDDLSSPGFPPQSRSSLSSWIEDRRQNASRTSKRASMSWKKPPPTPLKIGNPSDFRRVQSFQLEPTPTESSLFQPLQLSIHRISNRLSALPSFESFCLGADSQEETPALSTVNPHSRRASGDVRFSISRKPLGSIARRTSTTSGTPISMLPPAHLNDTLVPHFSTLGSPGLSARALSLPETGHYFPSPGSRDSCITGSYGTSVTQNHAMVIEGMDSIRESTRRAQHVANQMTEKSTMNDQPGSQGSFSSSSTRTFPSRLSSLRRPSTGDNQIDIASEPLPSKKHQWNYHEQSIPAGAESISCLDGDNAKFDRFRSLSGTTFGSPLATPTAKFFEHRAKDSISSTSMGGITPQCSSHNLSLTSEKFIEAGFSDRGFVEPQPQQCPPSPYYAEEASHYRSSAIGIAF</sequence>
<dbReference type="EMBL" id="KB644415">
    <property type="protein sequence ID" value="EPS33690.1"/>
    <property type="molecule type" value="Genomic_DNA"/>
</dbReference>
<feature type="region of interest" description="Disordered" evidence="1">
    <location>
        <begin position="72"/>
        <end position="115"/>
    </location>
</feature>